<reference evidence="1" key="1">
    <citation type="journal article" date="2014" name="Front. Microbiol.">
        <title>High frequency of phylogenetically diverse reductive dehalogenase-homologous genes in deep subseafloor sedimentary metagenomes.</title>
        <authorList>
            <person name="Kawai M."/>
            <person name="Futagami T."/>
            <person name="Toyoda A."/>
            <person name="Takaki Y."/>
            <person name="Nishi S."/>
            <person name="Hori S."/>
            <person name="Arai W."/>
            <person name="Tsubouchi T."/>
            <person name="Morono Y."/>
            <person name="Uchiyama I."/>
            <person name="Ito T."/>
            <person name="Fujiyama A."/>
            <person name="Inagaki F."/>
            <person name="Takami H."/>
        </authorList>
    </citation>
    <scope>NUCLEOTIDE SEQUENCE</scope>
    <source>
        <strain evidence="1">Expedition CK06-06</strain>
    </source>
</reference>
<protein>
    <recommendedName>
        <fullName evidence="2">Guanylate cyclase domain-containing protein</fullName>
    </recommendedName>
</protein>
<name>X1A9T5_9ZZZZ</name>
<accession>X1A9T5</accession>
<gene>
    <name evidence="1" type="ORF">S01H4_20719</name>
</gene>
<dbReference type="AlphaFoldDB" id="X1A9T5"/>
<sequence>MAAYSEAEQKLFHHLYEKLITREITTFANLVEYVSKLKYSVKNDKVIYESFQLLKELHWGFFKDLNRANYTRLWKEMVLPYGDFKEGGDLKRNISISNIFVAMLDIHGYTKFCQESKGNLSRLRKLDEFLHDGIKKIARYNCALATRERGDEIIIIAASATDAVKTTLEIINSFSRRPVIKDKTVQKNRKDFSIILPDFMITAGIAGGN</sequence>
<evidence type="ECO:0008006" key="2">
    <source>
        <dbReference type="Google" id="ProtNLM"/>
    </source>
</evidence>
<dbReference type="EMBL" id="BART01009338">
    <property type="protein sequence ID" value="GAG66792.1"/>
    <property type="molecule type" value="Genomic_DNA"/>
</dbReference>
<evidence type="ECO:0000313" key="1">
    <source>
        <dbReference type="EMBL" id="GAG66792.1"/>
    </source>
</evidence>
<comment type="caution">
    <text evidence="1">The sequence shown here is derived from an EMBL/GenBank/DDBJ whole genome shotgun (WGS) entry which is preliminary data.</text>
</comment>
<proteinExistence type="predicted"/>
<feature type="non-terminal residue" evidence="1">
    <location>
        <position position="209"/>
    </location>
</feature>
<organism evidence="1">
    <name type="scientific">marine sediment metagenome</name>
    <dbReference type="NCBI Taxonomy" id="412755"/>
    <lineage>
        <taxon>unclassified sequences</taxon>
        <taxon>metagenomes</taxon>
        <taxon>ecological metagenomes</taxon>
    </lineage>
</organism>